<feature type="compositionally biased region" description="Basic residues" evidence="1">
    <location>
        <begin position="209"/>
        <end position="225"/>
    </location>
</feature>
<gene>
    <name evidence="2" type="ORF">RhiirA4_467749</name>
</gene>
<dbReference type="VEuPathDB" id="FungiDB:FUN_011840"/>
<reference evidence="2 3" key="1">
    <citation type="submission" date="2015-10" db="EMBL/GenBank/DDBJ databases">
        <title>Genome analyses suggest a sexual origin of heterokaryosis in a supposedly ancient asexual fungus.</title>
        <authorList>
            <person name="Ropars J."/>
            <person name="Sedzielewska K."/>
            <person name="Noel J."/>
            <person name="Charron P."/>
            <person name="Farinelli L."/>
            <person name="Marton T."/>
            <person name="Kruger M."/>
            <person name="Pelin A."/>
            <person name="Brachmann A."/>
            <person name="Corradi N."/>
        </authorList>
    </citation>
    <scope>NUCLEOTIDE SEQUENCE [LARGE SCALE GENOMIC DNA]</scope>
    <source>
        <strain evidence="2 3">A4</strain>
    </source>
</reference>
<comment type="caution">
    <text evidence="2">The sequence shown here is derived from an EMBL/GenBank/DDBJ whole genome shotgun (WGS) entry which is preliminary data.</text>
</comment>
<proteinExistence type="predicted"/>
<protein>
    <submittedName>
        <fullName evidence="2">Uncharacterized protein</fullName>
    </submittedName>
</protein>
<feature type="region of interest" description="Disordered" evidence="1">
    <location>
        <begin position="209"/>
        <end position="255"/>
    </location>
</feature>
<keyword evidence="3" id="KW-1185">Reference proteome</keyword>
<name>A0A2I1GWH4_9GLOM</name>
<feature type="compositionally biased region" description="Basic residues" evidence="1">
    <location>
        <begin position="244"/>
        <end position="255"/>
    </location>
</feature>
<sequence length="255" mass="30968">MEIMEYTCKNMKKLDEMKKEIGTKLNERKERKLEKYNLEIVEEALISNEYNLNEFDWNTTLKFISNRNNFSFGNVIKLYEDRSYKIKNLIKELPTYVVLYKRQRQINGIEEDLCLRCNKFREDWEHVWLCEANEEEVSAMIKNAVYEYELKLIEEKKKEEAEIVRDINFEFIRILEKTSVVLIGKNREWELLGGIKNMEKKMRNDIRNRKRKSLTKKDLKKRKRQVEKESIGGDFEEDINNNKNNKKSKKQMKRK</sequence>
<organism evidence="2 3">
    <name type="scientific">Rhizophagus irregularis</name>
    <dbReference type="NCBI Taxonomy" id="588596"/>
    <lineage>
        <taxon>Eukaryota</taxon>
        <taxon>Fungi</taxon>
        <taxon>Fungi incertae sedis</taxon>
        <taxon>Mucoromycota</taxon>
        <taxon>Glomeromycotina</taxon>
        <taxon>Glomeromycetes</taxon>
        <taxon>Glomerales</taxon>
        <taxon>Glomeraceae</taxon>
        <taxon>Rhizophagus</taxon>
    </lineage>
</organism>
<evidence type="ECO:0000313" key="3">
    <source>
        <dbReference type="Proteomes" id="UP000234323"/>
    </source>
</evidence>
<evidence type="ECO:0000313" key="2">
    <source>
        <dbReference type="EMBL" id="PKY50965.1"/>
    </source>
</evidence>
<dbReference type="VEuPathDB" id="FungiDB:RhiirA1_474505"/>
<dbReference type="AlphaFoldDB" id="A0A2I1GWH4"/>
<dbReference type="EMBL" id="LLXI01000947">
    <property type="protein sequence ID" value="PKY50965.1"/>
    <property type="molecule type" value="Genomic_DNA"/>
</dbReference>
<accession>A0A2I1GWH4</accession>
<dbReference type="Proteomes" id="UP000234323">
    <property type="component" value="Unassembled WGS sequence"/>
</dbReference>
<evidence type="ECO:0000256" key="1">
    <source>
        <dbReference type="SAM" id="MobiDB-lite"/>
    </source>
</evidence>